<dbReference type="Proteomes" id="UP000316213">
    <property type="component" value="Unassembled WGS sequence"/>
</dbReference>
<dbReference type="InterPro" id="IPR017461">
    <property type="entry name" value="CHP03009_planctomycetes"/>
</dbReference>
<dbReference type="RefSeq" id="WP_146576751.1">
    <property type="nucleotide sequence ID" value="NZ_SJPM01000002.1"/>
</dbReference>
<dbReference type="AlphaFoldDB" id="A0A5C6AR35"/>
<dbReference type="NCBIfam" id="TIGR03009">
    <property type="entry name" value="plancto_dom_2"/>
    <property type="match status" value="1"/>
</dbReference>
<gene>
    <name evidence="1" type="ORF">Pla100_11860</name>
</gene>
<comment type="caution">
    <text evidence="1">The sequence shown here is derived from an EMBL/GenBank/DDBJ whole genome shotgun (WGS) entry which is preliminary data.</text>
</comment>
<dbReference type="OrthoDB" id="243478at2"/>
<proteinExistence type="predicted"/>
<name>A0A5C6AR35_9BACT</name>
<reference evidence="1 2" key="1">
    <citation type="submission" date="2019-02" db="EMBL/GenBank/DDBJ databases">
        <title>Deep-cultivation of Planctomycetes and their phenomic and genomic characterization uncovers novel biology.</title>
        <authorList>
            <person name="Wiegand S."/>
            <person name="Jogler M."/>
            <person name="Boedeker C."/>
            <person name="Pinto D."/>
            <person name="Vollmers J."/>
            <person name="Rivas-Marin E."/>
            <person name="Kohn T."/>
            <person name="Peeters S.H."/>
            <person name="Heuer A."/>
            <person name="Rast P."/>
            <person name="Oberbeckmann S."/>
            <person name="Bunk B."/>
            <person name="Jeske O."/>
            <person name="Meyerdierks A."/>
            <person name="Storesund J.E."/>
            <person name="Kallscheuer N."/>
            <person name="Luecker S."/>
            <person name="Lage O.M."/>
            <person name="Pohl T."/>
            <person name="Merkel B.J."/>
            <person name="Hornburger P."/>
            <person name="Mueller R.-W."/>
            <person name="Bruemmer F."/>
            <person name="Labrenz M."/>
            <person name="Spormann A.M."/>
            <person name="Op Den Camp H."/>
            <person name="Overmann J."/>
            <person name="Amann R."/>
            <person name="Jetten M.S.M."/>
            <person name="Mascher T."/>
            <person name="Medema M.H."/>
            <person name="Devos D.P."/>
            <person name="Kaster A.-K."/>
            <person name="Ovreas L."/>
            <person name="Rohde M."/>
            <person name="Galperin M.Y."/>
            <person name="Jogler C."/>
        </authorList>
    </citation>
    <scope>NUCLEOTIDE SEQUENCE [LARGE SCALE GENOMIC DNA]</scope>
    <source>
        <strain evidence="1 2">Pla100</strain>
    </source>
</reference>
<evidence type="ECO:0000313" key="1">
    <source>
        <dbReference type="EMBL" id="TWU01452.1"/>
    </source>
</evidence>
<organism evidence="1 2">
    <name type="scientific">Neorhodopirellula pilleata</name>
    <dbReference type="NCBI Taxonomy" id="2714738"/>
    <lineage>
        <taxon>Bacteria</taxon>
        <taxon>Pseudomonadati</taxon>
        <taxon>Planctomycetota</taxon>
        <taxon>Planctomycetia</taxon>
        <taxon>Pirellulales</taxon>
        <taxon>Pirellulaceae</taxon>
        <taxon>Neorhodopirellula</taxon>
    </lineage>
</organism>
<keyword evidence="2" id="KW-1185">Reference proteome</keyword>
<sequence length="323" mass="37028">MMRLSPSNPHNHAFIRLTVTIVLVVVTSIAAPIDAFAQTNEVTQGNAANEPAVNPNAAPFPPLSMAEQQKLDTVLGQWETQSKGTKTLECQFQRWHYDLFAAPAGVFAEKSFGVIKYAAPDRGLFKVERKLIFNGMGADGKPMHDEKPGQFGEHWVCNGEELLEFDHAKKECKIQQLPPEMRGQRILESPLPFVFNLDAKQIQERYWVRQVQAPKPGMLLIEAYPKRQEDRAQYKLVQIALNETTFLPEALLMYAPNFNIKTAPKWDHYEFTDVKRNSITQGLTRFMNSFIEEKPPVDWKVYRNSFRPQITERPMARPLSEQR</sequence>
<evidence type="ECO:0000313" key="2">
    <source>
        <dbReference type="Proteomes" id="UP000316213"/>
    </source>
</evidence>
<accession>A0A5C6AR35</accession>
<dbReference type="Gene3D" id="2.50.20.10">
    <property type="entry name" value="Lipoprotein localisation LolA/LolB/LppX"/>
    <property type="match status" value="1"/>
</dbReference>
<dbReference type="EMBL" id="SJPM01000002">
    <property type="protein sequence ID" value="TWU01452.1"/>
    <property type="molecule type" value="Genomic_DNA"/>
</dbReference>
<protein>
    <submittedName>
        <fullName evidence="1">Uncharacterized protein</fullName>
    </submittedName>
</protein>